<dbReference type="Proteomes" id="UP001189429">
    <property type="component" value="Unassembled WGS sequence"/>
</dbReference>
<keyword evidence="2" id="KW-1185">Reference proteome</keyword>
<gene>
    <name evidence="1" type="ORF">PCOR1329_LOCUS83718</name>
</gene>
<protein>
    <submittedName>
        <fullName evidence="1">Uncharacterized protein</fullName>
    </submittedName>
</protein>
<feature type="non-terminal residue" evidence="1">
    <location>
        <position position="139"/>
    </location>
</feature>
<accession>A0ABN9YCX9</accession>
<sequence>QLQRLLPVVKPYTCSSNFQGLPMAASAQKGLTLDDTTFLNCSHLLPQQWPHTGETVQALRLFKSWDPAWDDRDRENAWSNIVDYVNSNNAKVLMGTQLTCNETDDDRDWNLTVQLMERIGPKLVMGVSFGNELELLQFK</sequence>
<reference evidence="1" key="1">
    <citation type="submission" date="2023-10" db="EMBL/GenBank/DDBJ databases">
        <authorList>
            <person name="Chen Y."/>
            <person name="Shah S."/>
            <person name="Dougan E. K."/>
            <person name="Thang M."/>
            <person name="Chan C."/>
        </authorList>
    </citation>
    <scope>NUCLEOTIDE SEQUENCE [LARGE SCALE GENOMIC DNA]</scope>
</reference>
<proteinExistence type="predicted"/>
<dbReference type="EMBL" id="CAUYUJ010022167">
    <property type="protein sequence ID" value="CAK0909263.1"/>
    <property type="molecule type" value="Genomic_DNA"/>
</dbReference>
<feature type="non-terminal residue" evidence="1">
    <location>
        <position position="1"/>
    </location>
</feature>
<comment type="caution">
    <text evidence="1">The sequence shown here is derived from an EMBL/GenBank/DDBJ whole genome shotgun (WGS) entry which is preliminary data.</text>
</comment>
<evidence type="ECO:0000313" key="1">
    <source>
        <dbReference type="EMBL" id="CAK0909263.1"/>
    </source>
</evidence>
<organism evidence="1 2">
    <name type="scientific">Prorocentrum cordatum</name>
    <dbReference type="NCBI Taxonomy" id="2364126"/>
    <lineage>
        <taxon>Eukaryota</taxon>
        <taxon>Sar</taxon>
        <taxon>Alveolata</taxon>
        <taxon>Dinophyceae</taxon>
        <taxon>Prorocentrales</taxon>
        <taxon>Prorocentraceae</taxon>
        <taxon>Prorocentrum</taxon>
    </lineage>
</organism>
<name>A0ABN9YCX9_9DINO</name>
<evidence type="ECO:0000313" key="2">
    <source>
        <dbReference type="Proteomes" id="UP001189429"/>
    </source>
</evidence>